<reference evidence="2 3" key="1">
    <citation type="submission" date="2019-04" db="EMBL/GenBank/DDBJ databases">
        <authorList>
            <person name="Dong K."/>
        </authorList>
    </citation>
    <scope>NUCLEOTIDE SEQUENCE [LARGE SCALE GENOMIC DNA]</scope>
    <source>
        <strain evidence="3">dk3543</strain>
    </source>
</reference>
<evidence type="ECO:0000256" key="1">
    <source>
        <dbReference type="SAM" id="MobiDB-lite"/>
    </source>
</evidence>
<proteinExistence type="predicted"/>
<feature type="region of interest" description="Disordered" evidence="1">
    <location>
        <begin position="237"/>
        <end position="282"/>
    </location>
</feature>
<evidence type="ECO:0000313" key="3">
    <source>
        <dbReference type="Proteomes" id="UP000307808"/>
    </source>
</evidence>
<accession>A0A4U2YP51</accession>
<evidence type="ECO:0000313" key="2">
    <source>
        <dbReference type="EMBL" id="TKI62624.1"/>
    </source>
</evidence>
<comment type="caution">
    <text evidence="2">The sequence shown here is derived from an EMBL/GenBank/DDBJ whole genome shotgun (WGS) entry which is preliminary data.</text>
</comment>
<gene>
    <name evidence="2" type="ORF">FC770_09670</name>
</gene>
<feature type="compositionally biased region" description="Basic and acidic residues" evidence="1">
    <location>
        <begin position="263"/>
        <end position="282"/>
    </location>
</feature>
<name>A0A4U2YP51_9ACTN</name>
<dbReference type="AlphaFoldDB" id="A0A4U2YP51"/>
<protein>
    <recommendedName>
        <fullName evidence="4">ABC transporter ATP-binding protein</fullName>
    </recommendedName>
</protein>
<organism evidence="2 3">
    <name type="scientific">Nocardioides jishulii</name>
    <dbReference type="NCBI Taxonomy" id="2575440"/>
    <lineage>
        <taxon>Bacteria</taxon>
        <taxon>Bacillati</taxon>
        <taxon>Actinomycetota</taxon>
        <taxon>Actinomycetes</taxon>
        <taxon>Propionibacteriales</taxon>
        <taxon>Nocardioidaceae</taxon>
        <taxon>Nocardioides</taxon>
    </lineage>
</organism>
<dbReference type="RefSeq" id="WP_137065893.1">
    <property type="nucleotide sequence ID" value="NZ_CP040748.1"/>
</dbReference>
<dbReference type="SUPFAM" id="SSF52540">
    <property type="entry name" value="P-loop containing nucleoside triphosphate hydrolases"/>
    <property type="match status" value="1"/>
</dbReference>
<dbReference type="EMBL" id="SZPY01000002">
    <property type="protein sequence ID" value="TKI62624.1"/>
    <property type="molecule type" value="Genomic_DNA"/>
</dbReference>
<keyword evidence="3" id="KW-1185">Reference proteome</keyword>
<dbReference type="OrthoDB" id="3775353at2"/>
<sequence length="282" mass="31059">MRWRRADRPGPRPKRIQLNGVRLDGRRSSVLELDTLSLQVGECLLVAGDPGQGHTALALVATGRMLPTSGSVELLDGDGSVSTSSTLLRRVTALVDLPGVSEPDEVVPLHTVVAEELAYAHRPARAGRMNPWLESQGLLDRRKERFEDLYGGDRTELLTRLAAQRLDVRFLVLTLPDRHGGDPRRWWGLAQEFAGQGYGVLAQCLRPTARDLGATLPTARGPEALRRRPVEALRVVVDDYTGEDQQADASDPPREDEDAPTTRFERLTDDGSSRSPHEEADP</sequence>
<dbReference type="Gene3D" id="3.40.50.300">
    <property type="entry name" value="P-loop containing nucleotide triphosphate hydrolases"/>
    <property type="match status" value="1"/>
</dbReference>
<dbReference type="InterPro" id="IPR027417">
    <property type="entry name" value="P-loop_NTPase"/>
</dbReference>
<evidence type="ECO:0008006" key="4">
    <source>
        <dbReference type="Google" id="ProtNLM"/>
    </source>
</evidence>
<dbReference type="Proteomes" id="UP000307808">
    <property type="component" value="Unassembled WGS sequence"/>
</dbReference>